<comment type="caution">
    <text evidence="2">The sequence shown here is derived from an EMBL/GenBank/DDBJ whole genome shotgun (WGS) entry which is preliminary data.</text>
</comment>
<dbReference type="Proteomes" id="UP001302812">
    <property type="component" value="Unassembled WGS sequence"/>
</dbReference>
<name>A0AAN6YR31_9PEZI</name>
<dbReference type="AlphaFoldDB" id="A0AAN6YR31"/>
<reference evidence="2" key="2">
    <citation type="submission" date="2023-05" db="EMBL/GenBank/DDBJ databases">
        <authorList>
            <consortium name="Lawrence Berkeley National Laboratory"/>
            <person name="Steindorff A."/>
            <person name="Hensen N."/>
            <person name="Bonometti L."/>
            <person name="Westerberg I."/>
            <person name="Brannstrom I.O."/>
            <person name="Guillou S."/>
            <person name="Cros-Aarteil S."/>
            <person name="Calhoun S."/>
            <person name="Haridas S."/>
            <person name="Kuo A."/>
            <person name="Mondo S."/>
            <person name="Pangilinan J."/>
            <person name="Riley R."/>
            <person name="Labutti K."/>
            <person name="Andreopoulos B."/>
            <person name="Lipzen A."/>
            <person name="Chen C."/>
            <person name="Yanf M."/>
            <person name="Daum C."/>
            <person name="Ng V."/>
            <person name="Clum A."/>
            <person name="Ohm R."/>
            <person name="Martin F."/>
            <person name="Silar P."/>
            <person name="Natvig D."/>
            <person name="Lalanne C."/>
            <person name="Gautier V."/>
            <person name="Ament-Velasquez S.L."/>
            <person name="Kruys A."/>
            <person name="Hutchinson M.I."/>
            <person name="Powell A.J."/>
            <person name="Barry K."/>
            <person name="Miller A.N."/>
            <person name="Grigoriev I.V."/>
            <person name="Debuchy R."/>
            <person name="Gladieux P."/>
            <person name="Thoren M.H."/>
            <person name="Johannesson H."/>
        </authorList>
    </citation>
    <scope>NUCLEOTIDE SEQUENCE</scope>
    <source>
        <strain evidence="2">CBS 508.74</strain>
    </source>
</reference>
<keyword evidence="1" id="KW-0732">Signal</keyword>
<reference evidence="2" key="1">
    <citation type="journal article" date="2023" name="Mol. Phylogenet. Evol.">
        <title>Genome-scale phylogeny and comparative genomics of the fungal order Sordariales.</title>
        <authorList>
            <person name="Hensen N."/>
            <person name="Bonometti L."/>
            <person name="Westerberg I."/>
            <person name="Brannstrom I.O."/>
            <person name="Guillou S."/>
            <person name="Cros-Aarteil S."/>
            <person name="Calhoun S."/>
            <person name="Haridas S."/>
            <person name="Kuo A."/>
            <person name="Mondo S."/>
            <person name="Pangilinan J."/>
            <person name="Riley R."/>
            <person name="LaButti K."/>
            <person name="Andreopoulos B."/>
            <person name="Lipzen A."/>
            <person name="Chen C."/>
            <person name="Yan M."/>
            <person name="Daum C."/>
            <person name="Ng V."/>
            <person name="Clum A."/>
            <person name="Steindorff A."/>
            <person name="Ohm R.A."/>
            <person name="Martin F."/>
            <person name="Silar P."/>
            <person name="Natvig D.O."/>
            <person name="Lalanne C."/>
            <person name="Gautier V."/>
            <person name="Ament-Velasquez S.L."/>
            <person name="Kruys A."/>
            <person name="Hutchinson M.I."/>
            <person name="Powell A.J."/>
            <person name="Barry K."/>
            <person name="Miller A.N."/>
            <person name="Grigoriev I.V."/>
            <person name="Debuchy R."/>
            <person name="Gladieux P."/>
            <person name="Hiltunen Thoren M."/>
            <person name="Johannesson H."/>
        </authorList>
    </citation>
    <scope>NUCLEOTIDE SEQUENCE</scope>
    <source>
        <strain evidence="2">CBS 508.74</strain>
    </source>
</reference>
<evidence type="ECO:0000313" key="2">
    <source>
        <dbReference type="EMBL" id="KAK4111802.1"/>
    </source>
</evidence>
<dbReference type="EMBL" id="MU853344">
    <property type="protein sequence ID" value="KAK4111802.1"/>
    <property type="molecule type" value="Genomic_DNA"/>
</dbReference>
<evidence type="ECO:0000313" key="3">
    <source>
        <dbReference type="Proteomes" id="UP001302812"/>
    </source>
</evidence>
<dbReference type="RefSeq" id="XP_064669372.1">
    <property type="nucleotide sequence ID" value="XM_064808558.1"/>
</dbReference>
<protein>
    <recommendedName>
        <fullName evidence="4">Secreted protein</fullName>
    </recommendedName>
</protein>
<organism evidence="2 3">
    <name type="scientific">Canariomyces notabilis</name>
    <dbReference type="NCBI Taxonomy" id="2074819"/>
    <lineage>
        <taxon>Eukaryota</taxon>
        <taxon>Fungi</taxon>
        <taxon>Dikarya</taxon>
        <taxon>Ascomycota</taxon>
        <taxon>Pezizomycotina</taxon>
        <taxon>Sordariomycetes</taxon>
        <taxon>Sordariomycetidae</taxon>
        <taxon>Sordariales</taxon>
        <taxon>Chaetomiaceae</taxon>
        <taxon>Canariomyces</taxon>
    </lineage>
</organism>
<proteinExistence type="predicted"/>
<gene>
    <name evidence="2" type="ORF">N656DRAFT_123203</name>
</gene>
<sequence length="162" mass="17399">MMTRLLLLLLTLIPSFCLAAPRWYEKYTSFPRVIVPQSYYEVLNMLAQNPLNPHAVSDVLCLDPSTHIISHDESAASLTICGGIAGASVTRCRGAPTETFGQSGTARFTLRAMEPGATINITKEQWVQCVRAARDSCPTGSMSGTCRGGASRGNVGFTLMGV</sequence>
<evidence type="ECO:0008006" key="4">
    <source>
        <dbReference type="Google" id="ProtNLM"/>
    </source>
</evidence>
<feature type="signal peptide" evidence="1">
    <location>
        <begin position="1"/>
        <end position="19"/>
    </location>
</feature>
<dbReference type="GeneID" id="89932681"/>
<keyword evidence="3" id="KW-1185">Reference proteome</keyword>
<evidence type="ECO:0000256" key="1">
    <source>
        <dbReference type="SAM" id="SignalP"/>
    </source>
</evidence>
<accession>A0AAN6YR31</accession>
<feature type="chain" id="PRO_5042989530" description="Secreted protein" evidence="1">
    <location>
        <begin position="20"/>
        <end position="162"/>
    </location>
</feature>